<feature type="compositionally biased region" description="Low complexity" evidence="1">
    <location>
        <begin position="13"/>
        <end position="25"/>
    </location>
</feature>
<sequence length="961" mass="102363">MTTCSVPPNPRCSSIESASTASSYAMSEKTTSSVPHTATYPRCPGTGSEPLQKDISKFDVCTPISAPYPLPNARQKDRATKRAKNENHRHGSEPTNIQLCVASSLGGTLDKFKRRYGKKCPVDTDHQEQPTKSPGKSEAIHLISCAGTDIPPCAVRTTPPEPLDYVGIKQRESHHPQCSPTLTTKLCRLRNQSERWWGTGKPAPSAPHDLVSFDNDANRMPCEQQSTRRHRARSADDSLDGPMSHEWLHCYQESLGKSVFINTATGLSSYSAPNRDTPAACTKDFSNMAVNVVCSGGFQYQSHPFKSQTFLPFLPRPRHERDASGQTDDGALSSLYTEWTNPVYERHPALAVDVSREHSDVLSVKIHNILCPYRFTKEMVHSMKVLQQVDSKFIACVMEAGLTTASGGQLLVLVDQHAAHERVRLEQLIADSFQGSSEFCERRLKVSVVDPALEIHVSEEEYRILRTRAGSLGRLGLSLSFPDTGTPRILVSEIPLCFLEREANETQRGRRPVLRSIVQVSGACVVCALQENSECVVCALQKCGTCVVCALQENSACVVCALQKCGTCVRCAPQEIRSMCVVCSAGEQSMGGMCSAGVRSVGGVFSAGESSMHEVCSAGERSVCGVCSAGERSVCGVCSTGERSVCGVCSAGERSVCGVCSAGERSVCGVCSTGERSVCGVCSAGERSVCGVCSAGERSVCGVCSVGECSVCGVCSTGERSVCGVCSAGERSVCGVCSAGERSVCGVCSVGECSVCGVCSTGERSVCGVCSAGERSVCGVCSAGERSVCGVCSVGECSVCGVCSTGERSVCGVCSARERSMCVVCSTGERSMCVVCSAGERIVREKAGAQEHGGGEWSVCGVCSAGGVKQCVCTVCSVGGGNCSVCALQEERGAYVRCALWEEESGAFVLCRRRAEREYLQEQVQTAEFIAPLFVPRMTLIYAEFMCCHVTSGRHYRGRYS</sequence>
<dbReference type="InterPro" id="IPR014790">
    <property type="entry name" value="MutL_C"/>
</dbReference>
<reference evidence="3" key="1">
    <citation type="submission" date="2023-07" db="EMBL/GenBank/DDBJ databases">
        <authorList>
            <person name="Stuckert A."/>
        </authorList>
    </citation>
    <scope>NUCLEOTIDE SEQUENCE</scope>
</reference>
<name>A0ABN9LDL9_9NEOB</name>
<dbReference type="InterPro" id="IPR037198">
    <property type="entry name" value="MutL_C_sf"/>
</dbReference>
<dbReference type="PANTHER" id="PTHR10073:SF47">
    <property type="entry name" value="DNA MISMATCH REPAIR PROTEIN MLH3"/>
    <property type="match status" value="1"/>
</dbReference>
<dbReference type="SUPFAM" id="SSF118116">
    <property type="entry name" value="DNA mismatch repair protein MutL"/>
    <property type="match status" value="1"/>
</dbReference>
<organism evidence="3 4">
    <name type="scientific">Ranitomeya imitator</name>
    <name type="common">mimic poison frog</name>
    <dbReference type="NCBI Taxonomy" id="111125"/>
    <lineage>
        <taxon>Eukaryota</taxon>
        <taxon>Metazoa</taxon>
        <taxon>Chordata</taxon>
        <taxon>Craniata</taxon>
        <taxon>Vertebrata</taxon>
        <taxon>Euteleostomi</taxon>
        <taxon>Amphibia</taxon>
        <taxon>Batrachia</taxon>
        <taxon>Anura</taxon>
        <taxon>Neobatrachia</taxon>
        <taxon>Hyloidea</taxon>
        <taxon>Dendrobatidae</taxon>
        <taxon>Dendrobatinae</taxon>
        <taxon>Ranitomeya</taxon>
    </lineage>
</organism>
<dbReference type="Pfam" id="PF08676">
    <property type="entry name" value="MutL_C"/>
    <property type="match status" value="1"/>
</dbReference>
<keyword evidence="4" id="KW-1185">Reference proteome</keyword>
<feature type="domain" description="MutL C-terminal dimerisation" evidence="2">
    <location>
        <begin position="385"/>
        <end position="512"/>
    </location>
</feature>
<feature type="region of interest" description="Disordered" evidence="1">
    <location>
        <begin position="66"/>
        <end position="93"/>
    </location>
</feature>
<dbReference type="PANTHER" id="PTHR10073">
    <property type="entry name" value="DNA MISMATCH REPAIR PROTEIN MLH, PMS, MUTL"/>
    <property type="match status" value="1"/>
</dbReference>
<comment type="caution">
    <text evidence="3">The sequence shown here is derived from an EMBL/GenBank/DDBJ whole genome shotgun (WGS) entry which is preliminary data.</text>
</comment>
<feature type="compositionally biased region" description="Basic and acidic residues" evidence="1">
    <location>
        <begin position="74"/>
        <end position="92"/>
    </location>
</feature>
<dbReference type="Gene3D" id="3.30.1540.20">
    <property type="entry name" value="MutL, C-terminal domain, dimerisation subdomain"/>
    <property type="match status" value="1"/>
</dbReference>
<evidence type="ECO:0000256" key="1">
    <source>
        <dbReference type="SAM" id="MobiDB-lite"/>
    </source>
</evidence>
<proteinExistence type="predicted"/>
<feature type="region of interest" description="Disordered" evidence="1">
    <location>
        <begin position="1"/>
        <end position="51"/>
    </location>
</feature>
<gene>
    <name evidence="3" type="ORF">RIMI_LOCUS7475712</name>
</gene>
<dbReference type="EMBL" id="CAUEEQ010014198">
    <property type="protein sequence ID" value="CAJ0938229.1"/>
    <property type="molecule type" value="Genomic_DNA"/>
</dbReference>
<evidence type="ECO:0000313" key="3">
    <source>
        <dbReference type="EMBL" id="CAJ0938229.1"/>
    </source>
</evidence>
<dbReference type="SMART" id="SM00853">
    <property type="entry name" value="MutL_C"/>
    <property type="match status" value="1"/>
</dbReference>
<accession>A0ABN9LDL9</accession>
<evidence type="ECO:0000259" key="2">
    <source>
        <dbReference type="SMART" id="SM00853"/>
    </source>
</evidence>
<evidence type="ECO:0000313" key="4">
    <source>
        <dbReference type="Proteomes" id="UP001176940"/>
    </source>
</evidence>
<dbReference type="Proteomes" id="UP001176940">
    <property type="component" value="Unassembled WGS sequence"/>
</dbReference>
<dbReference type="InterPro" id="IPR042120">
    <property type="entry name" value="MutL_C_dimsub"/>
</dbReference>
<protein>
    <recommendedName>
        <fullName evidence="2">MutL C-terminal dimerisation domain-containing protein</fullName>
    </recommendedName>
</protein>
<dbReference type="InterPro" id="IPR038973">
    <property type="entry name" value="MutL/Mlh/Pms-like"/>
</dbReference>